<dbReference type="Pfam" id="PF00501">
    <property type="entry name" value="AMP-binding"/>
    <property type="match status" value="1"/>
</dbReference>
<sequence length="140" mass="15759">MVRPDTFINDPKKWFELVTKYKVTHMATLNYTLSVLSDLMERSPGDVAGSDLSSLRALTIGGEYIQADTVSRFASLAKPHGFDPRCFSVCYGMTELMILANTPYFSGLKKSRRGSKGQRVPDPGYILRRRGHRRPEGFLP</sequence>
<evidence type="ECO:0000313" key="4">
    <source>
        <dbReference type="EMBL" id="EFV01496.1"/>
    </source>
</evidence>
<comment type="caution">
    <text evidence="4">The sequence shown here is derived from an EMBL/GenBank/DDBJ whole genome shotgun (WGS) entry which is preliminary data.</text>
</comment>
<accession>E6MHD2</accession>
<dbReference type="HOGENOM" id="CLU_1833467_0_0_9"/>
<comment type="similarity">
    <text evidence="1">Belongs to the ATP-dependent AMP-binding enzyme family.</text>
</comment>
<dbReference type="Gene3D" id="3.40.50.12780">
    <property type="entry name" value="N-terminal domain of ligase-like"/>
    <property type="match status" value="1"/>
</dbReference>
<gene>
    <name evidence="4" type="ORF">HMP0721_1417</name>
</gene>
<dbReference type="RefSeq" id="WP_006598839.1">
    <property type="nucleotide sequence ID" value="NZ_GL622359.1"/>
</dbReference>
<dbReference type="eggNOG" id="COG0318">
    <property type="taxonomic scope" value="Bacteria"/>
</dbReference>
<dbReference type="AlphaFoldDB" id="E6MHD2"/>
<evidence type="ECO:0000313" key="5">
    <source>
        <dbReference type="Proteomes" id="UP000004754"/>
    </source>
</evidence>
<evidence type="ECO:0000259" key="3">
    <source>
        <dbReference type="Pfam" id="PF00501"/>
    </source>
</evidence>
<dbReference type="EMBL" id="AEQN01000017">
    <property type="protein sequence ID" value="EFV01496.1"/>
    <property type="molecule type" value="Genomic_DNA"/>
</dbReference>
<dbReference type="SUPFAM" id="SSF56801">
    <property type="entry name" value="Acetyl-CoA synthetase-like"/>
    <property type="match status" value="1"/>
</dbReference>
<dbReference type="InterPro" id="IPR042099">
    <property type="entry name" value="ANL_N_sf"/>
</dbReference>
<evidence type="ECO:0000256" key="2">
    <source>
        <dbReference type="SAM" id="MobiDB-lite"/>
    </source>
</evidence>
<feature type="domain" description="AMP-dependent synthetase/ligase" evidence="3">
    <location>
        <begin position="2"/>
        <end position="122"/>
    </location>
</feature>
<dbReference type="Proteomes" id="UP000004754">
    <property type="component" value="Unassembled WGS sequence"/>
</dbReference>
<reference evidence="4 5" key="1">
    <citation type="submission" date="2010-12" db="EMBL/GenBank/DDBJ databases">
        <authorList>
            <person name="Muzny D."/>
            <person name="Qin X."/>
            <person name="Deng J."/>
            <person name="Jiang H."/>
            <person name="Liu Y."/>
            <person name="Qu J."/>
            <person name="Song X.-Z."/>
            <person name="Zhang L."/>
            <person name="Thornton R."/>
            <person name="Coyle M."/>
            <person name="Francisco L."/>
            <person name="Jackson L."/>
            <person name="Javaid M."/>
            <person name="Korchina V."/>
            <person name="Kovar C."/>
            <person name="Mata R."/>
            <person name="Mathew T."/>
            <person name="Ngo R."/>
            <person name="Nguyen L."/>
            <person name="Nguyen N."/>
            <person name="Okwuonu G."/>
            <person name="Ongeri F."/>
            <person name="Pham C."/>
            <person name="Simmons D."/>
            <person name="Wilczek-Boney K."/>
            <person name="Hale W."/>
            <person name="Jakkamsetti A."/>
            <person name="Pham P."/>
            <person name="Ruth R."/>
            <person name="San Lucas F."/>
            <person name="Warren J."/>
            <person name="Zhang J."/>
            <person name="Zhao Z."/>
            <person name="Zhou C."/>
            <person name="Zhu D."/>
            <person name="Lee S."/>
            <person name="Bess C."/>
            <person name="Blankenburg K."/>
            <person name="Forbes L."/>
            <person name="Fu Q."/>
            <person name="Gubbala S."/>
            <person name="Hirani K."/>
            <person name="Jayaseelan J.C."/>
            <person name="Lara F."/>
            <person name="Munidasa M."/>
            <person name="Palculict T."/>
            <person name="Patil S."/>
            <person name="Pu L.-L."/>
            <person name="Saada N."/>
            <person name="Tang L."/>
            <person name="Weissenberger G."/>
            <person name="Zhu Y."/>
            <person name="Hemphill L."/>
            <person name="Shang Y."/>
            <person name="Youmans B."/>
            <person name="Ayvaz T."/>
            <person name="Ross M."/>
            <person name="Santibanez J."/>
            <person name="Aqrawi P."/>
            <person name="Gross S."/>
            <person name="Joshi V."/>
            <person name="Fowler G."/>
            <person name="Nazareth L."/>
            <person name="Reid J."/>
            <person name="Worley K."/>
            <person name="Petrosino J."/>
            <person name="Highlander S."/>
            <person name="Gibbs R."/>
        </authorList>
    </citation>
    <scope>NUCLEOTIDE SEQUENCE [LARGE SCALE GENOMIC DNA]</scope>
    <source>
        <strain evidence="4 5">ATCC 23263</strain>
    </source>
</reference>
<protein>
    <recommendedName>
        <fullName evidence="3">AMP-dependent synthetase/ligase domain-containing protein</fullName>
    </recommendedName>
</protein>
<dbReference type="STRING" id="887929.HMP0721_1417"/>
<feature type="region of interest" description="Disordered" evidence="2">
    <location>
        <begin position="108"/>
        <end position="140"/>
    </location>
</feature>
<proteinExistence type="inferred from homology"/>
<keyword evidence="5" id="KW-1185">Reference proteome</keyword>
<name>E6MHD2_9FIRM</name>
<organism evidence="4 5">
    <name type="scientific">Pseudoramibacter alactolyticus ATCC 23263</name>
    <dbReference type="NCBI Taxonomy" id="887929"/>
    <lineage>
        <taxon>Bacteria</taxon>
        <taxon>Bacillati</taxon>
        <taxon>Bacillota</taxon>
        <taxon>Clostridia</taxon>
        <taxon>Eubacteriales</taxon>
        <taxon>Eubacteriaceae</taxon>
        <taxon>Pseudoramibacter</taxon>
    </lineage>
</organism>
<dbReference type="PANTHER" id="PTHR22754:SF32">
    <property type="entry name" value="DISCO-INTERACTING PROTEIN 2"/>
    <property type="match status" value="1"/>
</dbReference>
<dbReference type="InterPro" id="IPR000873">
    <property type="entry name" value="AMP-dep_synth/lig_dom"/>
</dbReference>
<dbReference type="PANTHER" id="PTHR22754">
    <property type="entry name" value="DISCO-INTERACTING PROTEIN 2 DIP2 -RELATED"/>
    <property type="match status" value="1"/>
</dbReference>
<evidence type="ECO:0000256" key="1">
    <source>
        <dbReference type="ARBA" id="ARBA00006432"/>
    </source>
</evidence>